<sequence>MEQQGTKKMRNTRSKDPSKNELEEGNSAKREVDQDVKTYTTQSSASTTLSSSTAESSPEVHPADTIVASGHHNHSMPETLFEKIKVGYVQTPGSLQVSSILPSTATAEIDAHQKPTNSDSLSEEWMMTNFRN</sequence>
<feature type="compositionally biased region" description="Low complexity" evidence="1">
    <location>
        <begin position="38"/>
        <end position="57"/>
    </location>
</feature>
<feature type="region of interest" description="Disordered" evidence="1">
    <location>
        <begin position="1"/>
        <end position="74"/>
    </location>
</feature>
<dbReference type="EMBL" id="GBHO01030005">
    <property type="protein sequence ID" value="JAG13599.1"/>
    <property type="molecule type" value="Transcribed_RNA"/>
</dbReference>
<proteinExistence type="predicted"/>
<evidence type="ECO:0000256" key="1">
    <source>
        <dbReference type="SAM" id="MobiDB-lite"/>
    </source>
</evidence>
<organism evidence="2">
    <name type="scientific">Lygus hesperus</name>
    <name type="common">Western plant bug</name>
    <dbReference type="NCBI Taxonomy" id="30085"/>
    <lineage>
        <taxon>Eukaryota</taxon>
        <taxon>Metazoa</taxon>
        <taxon>Ecdysozoa</taxon>
        <taxon>Arthropoda</taxon>
        <taxon>Hexapoda</taxon>
        <taxon>Insecta</taxon>
        <taxon>Pterygota</taxon>
        <taxon>Neoptera</taxon>
        <taxon>Paraneoptera</taxon>
        <taxon>Hemiptera</taxon>
        <taxon>Heteroptera</taxon>
        <taxon>Panheteroptera</taxon>
        <taxon>Cimicomorpha</taxon>
        <taxon>Miridae</taxon>
        <taxon>Mirini</taxon>
        <taxon>Lygus</taxon>
    </lineage>
</organism>
<name>A0A0A9X0X7_LYGHE</name>
<dbReference type="AlphaFoldDB" id="A0A0A9X0X7"/>
<feature type="compositionally biased region" description="Basic and acidic residues" evidence="1">
    <location>
        <begin position="13"/>
        <end position="36"/>
    </location>
</feature>
<evidence type="ECO:0000313" key="2">
    <source>
        <dbReference type="EMBL" id="JAG13599.1"/>
    </source>
</evidence>
<gene>
    <name evidence="2" type="primary">ACTM</name>
    <name evidence="2" type="ORF">CM83_10700</name>
</gene>
<accession>A0A0A9X0X7</accession>
<protein>
    <submittedName>
        <fullName evidence="2">Actin, muscle</fullName>
    </submittedName>
</protein>
<reference evidence="2" key="1">
    <citation type="journal article" date="2014" name="PLoS ONE">
        <title>Transcriptome-Based Identification of ABC Transporters in the Western Tarnished Plant Bug Lygus hesperus.</title>
        <authorList>
            <person name="Hull J.J."/>
            <person name="Chaney K."/>
            <person name="Geib S.M."/>
            <person name="Fabrick J.A."/>
            <person name="Brent C.S."/>
            <person name="Walsh D."/>
            <person name="Lavine L.C."/>
        </authorList>
    </citation>
    <scope>NUCLEOTIDE SEQUENCE</scope>
</reference>
<reference evidence="2" key="2">
    <citation type="submission" date="2014-07" db="EMBL/GenBank/DDBJ databases">
        <authorList>
            <person name="Hull J."/>
        </authorList>
    </citation>
    <scope>NUCLEOTIDE SEQUENCE</scope>
</reference>